<sequence length="575" mass="63999">MAHHLFQETANDDYNETVSQLLSLLSSRPPPFIYVHDPCTPRVATSTIVSGLRSLAHKPHTNMTFACVNCLACFNPRLLFDTALNALAGWSPTWEDGCANWGGSLDGQSQRFNENFDGFTHGLRTLWNDQLAGRLHPPPQASARGKATAEARLILVLENAEKLKETMPDLLAPLARLAELSRVDITTVFVSEVRWDHIRPSLSAAPDPYYIDMSPSSQQSIVHRLASSYPSDEPYDPEQYLDNALDPYTYHPAFRTLYTHFVTTVYNVCAVFTTDVDDLAYVAAATWPAFVRPVIDEYRRVVLERRVLERQEAEEAGEDVPDVLEEAAVDKEVEISLAPPPEEARIRLTRLFTPSITAAFEVLYPRHASVATWATANIPPANLLMLPPQQVPSLISRPSEDHSAEPSLRQLPRMAKFILIASYLASTNPARTDMRIFGRGPDERAKRRRKGGSPRKTTAKAAAVKIPQRLLGPMPFPLDRMIAILGVLLEENDADIRPAAPEHTVPGEYTEMEISRVAVFAQVAELASMHLIHRTSPADRLEMSTAYKSGIGYEAALLLAKDIGIRLNDLIWDPL</sequence>
<protein>
    <submittedName>
        <fullName evidence="7">Origin recognition complex subunit 5</fullName>
    </submittedName>
</protein>
<dbReference type="EMBL" id="BPQB01000026">
    <property type="protein sequence ID" value="GJE92400.1"/>
    <property type="molecule type" value="Genomic_DNA"/>
</dbReference>
<keyword evidence="8" id="KW-1185">Reference proteome</keyword>
<feature type="compositionally biased region" description="Basic and acidic residues" evidence="4">
    <location>
        <begin position="432"/>
        <end position="445"/>
    </location>
</feature>
<evidence type="ECO:0000313" key="7">
    <source>
        <dbReference type="EMBL" id="GJE92400.1"/>
    </source>
</evidence>
<proteinExistence type="predicted"/>
<evidence type="ECO:0000313" key="8">
    <source>
        <dbReference type="Proteomes" id="UP000703269"/>
    </source>
</evidence>
<dbReference type="GO" id="GO:0005664">
    <property type="term" value="C:nuclear origin of replication recognition complex"/>
    <property type="evidence" value="ECO:0007669"/>
    <property type="project" value="TreeGrafter"/>
</dbReference>
<evidence type="ECO:0000256" key="3">
    <source>
        <dbReference type="ARBA" id="ARBA00023242"/>
    </source>
</evidence>
<evidence type="ECO:0000259" key="6">
    <source>
        <dbReference type="Pfam" id="PF21639"/>
    </source>
</evidence>
<name>A0A9P3GEQ1_9APHY</name>
<feature type="region of interest" description="Disordered" evidence="4">
    <location>
        <begin position="432"/>
        <end position="458"/>
    </location>
</feature>
<dbReference type="GO" id="GO:0003688">
    <property type="term" value="F:DNA replication origin binding"/>
    <property type="evidence" value="ECO:0007669"/>
    <property type="project" value="TreeGrafter"/>
</dbReference>
<keyword evidence="3" id="KW-0539">Nucleus</keyword>
<gene>
    <name evidence="7" type="ORF">PsYK624_085540</name>
</gene>
<dbReference type="PANTHER" id="PTHR12705">
    <property type="entry name" value="ORIGIN RECOGNITION COMPLEX SUBUNIT 5"/>
    <property type="match status" value="1"/>
</dbReference>
<dbReference type="InterPro" id="IPR020796">
    <property type="entry name" value="ORC5"/>
</dbReference>
<dbReference type="InterPro" id="IPR048866">
    <property type="entry name" value="ORC5_lid"/>
</dbReference>
<evidence type="ECO:0000259" key="5">
    <source>
        <dbReference type="Pfam" id="PF14630"/>
    </source>
</evidence>
<dbReference type="Proteomes" id="UP000703269">
    <property type="component" value="Unassembled WGS sequence"/>
</dbReference>
<dbReference type="Pfam" id="PF21639">
    <property type="entry name" value="ORC5_lid"/>
    <property type="match status" value="1"/>
</dbReference>
<comment type="caution">
    <text evidence="7">The sequence shown here is derived from an EMBL/GenBank/DDBJ whole genome shotgun (WGS) entry which is preliminary data.</text>
</comment>
<dbReference type="InterPro" id="IPR047088">
    <property type="entry name" value="ORC5_C"/>
</dbReference>
<dbReference type="PANTHER" id="PTHR12705:SF0">
    <property type="entry name" value="ORIGIN RECOGNITION COMPLEX SUBUNIT 5"/>
    <property type="match status" value="1"/>
</dbReference>
<evidence type="ECO:0000256" key="1">
    <source>
        <dbReference type="ARBA" id="ARBA00004123"/>
    </source>
</evidence>
<dbReference type="GO" id="GO:0006270">
    <property type="term" value="P:DNA replication initiation"/>
    <property type="evidence" value="ECO:0007669"/>
    <property type="project" value="TreeGrafter"/>
</dbReference>
<keyword evidence="2" id="KW-0235">DNA replication</keyword>
<organism evidence="7 8">
    <name type="scientific">Phanerochaete sordida</name>
    <dbReference type="NCBI Taxonomy" id="48140"/>
    <lineage>
        <taxon>Eukaryota</taxon>
        <taxon>Fungi</taxon>
        <taxon>Dikarya</taxon>
        <taxon>Basidiomycota</taxon>
        <taxon>Agaricomycotina</taxon>
        <taxon>Agaricomycetes</taxon>
        <taxon>Polyporales</taxon>
        <taxon>Phanerochaetaceae</taxon>
        <taxon>Phanerochaete</taxon>
    </lineage>
</organism>
<dbReference type="AlphaFoldDB" id="A0A9P3GEQ1"/>
<comment type="subcellular location">
    <subcellularLocation>
        <location evidence="1">Nucleus</location>
    </subcellularLocation>
</comment>
<accession>A0A9P3GEQ1</accession>
<reference evidence="7 8" key="1">
    <citation type="submission" date="2021-08" db="EMBL/GenBank/DDBJ databases">
        <title>Draft Genome Sequence of Phanerochaete sordida strain YK-624.</title>
        <authorList>
            <person name="Mori T."/>
            <person name="Dohra H."/>
            <person name="Suzuki T."/>
            <person name="Kawagishi H."/>
            <person name="Hirai H."/>
        </authorList>
    </citation>
    <scope>NUCLEOTIDE SEQUENCE [LARGE SCALE GENOMIC DNA]</scope>
    <source>
        <strain evidence="7 8">YK-624</strain>
    </source>
</reference>
<dbReference type="Pfam" id="PF14630">
    <property type="entry name" value="ORC5_C"/>
    <property type="match status" value="1"/>
</dbReference>
<feature type="domain" description="Origin recognition complex subunit 5 C-terminal" evidence="5">
    <location>
        <begin position="411"/>
        <end position="569"/>
    </location>
</feature>
<feature type="domain" description="ORC5 lid" evidence="6">
    <location>
        <begin position="258"/>
        <end position="297"/>
    </location>
</feature>
<dbReference type="OrthoDB" id="365981at2759"/>
<evidence type="ECO:0000256" key="4">
    <source>
        <dbReference type="SAM" id="MobiDB-lite"/>
    </source>
</evidence>
<evidence type="ECO:0000256" key="2">
    <source>
        <dbReference type="ARBA" id="ARBA00022705"/>
    </source>
</evidence>